<dbReference type="GO" id="GO:0072344">
    <property type="term" value="P:rescue of stalled ribosome"/>
    <property type="evidence" value="ECO:0007669"/>
    <property type="project" value="TreeGrafter"/>
</dbReference>
<evidence type="ECO:0000259" key="2">
    <source>
        <dbReference type="Pfam" id="PF05670"/>
    </source>
</evidence>
<reference evidence="3 4" key="1">
    <citation type="submission" date="2019-02" db="EMBL/GenBank/DDBJ databases">
        <title>Bacterial novel species Emticicia sp. 17J42-9 isolated from soil.</title>
        <authorList>
            <person name="Jung H.-Y."/>
        </authorList>
    </citation>
    <scope>NUCLEOTIDE SEQUENCE [LARGE SCALE GENOMIC DNA]</scope>
    <source>
        <strain evidence="3 4">17J42-9</strain>
    </source>
</reference>
<organism evidence="3 4">
    <name type="scientific">Emticicia agri</name>
    <dbReference type="NCBI Taxonomy" id="2492393"/>
    <lineage>
        <taxon>Bacteria</taxon>
        <taxon>Pseudomonadati</taxon>
        <taxon>Bacteroidota</taxon>
        <taxon>Cytophagia</taxon>
        <taxon>Cytophagales</taxon>
        <taxon>Leadbetterellaceae</taxon>
        <taxon>Emticicia</taxon>
    </lineage>
</organism>
<dbReference type="InterPro" id="IPR051608">
    <property type="entry name" value="RQC_Subunit_NEMF"/>
</dbReference>
<keyword evidence="4" id="KW-1185">Reference proteome</keyword>
<keyword evidence="1" id="KW-0175">Coiled coil</keyword>
<evidence type="ECO:0000256" key="1">
    <source>
        <dbReference type="SAM" id="Coils"/>
    </source>
</evidence>
<dbReference type="GO" id="GO:1990112">
    <property type="term" value="C:RQC complex"/>
    <property type="evidence" value="ECO:0007669"/>
    <property type="project" value="TreeGrafter"/>
</dbReference>
<dbReference type="GO" id="GO:0000049">
    <property type="term" value="F:tRNA binding"/>
    <property type="evidence" value="ECO:0007669"/>
    <property type="project" value="TreeGrafter"/>
</dbReference>
<dbReference type="GO" id="GO:0043023">
    <property type="term" value="F:ribosomal large subunit binding"/>
    <property type="evidence" value="ECO:0007669"/>
    <property type="project" value="TreeGrafter"/>
</dbReference>
<evidence type="ECO:0000313" key="4">
    <source>
        <dbReference type="Proteomes" id="UP000293162"/>
    </source>
</evidence>
<feature type="domain" description="NFACT RNA-binding" evidence="2">
    <location>
        <begin position="407"/>
        <end position="505"/>
    </location>
</feature>
<evidence type="ECO:0000313" key="3">
    <source>
        <dbReference type="EMBL" id="RYU95866.1"/>
    </source>
</evidence>
<comment type="caution">
    <text evidence="3">The sequence shown here is derived from an EMBL/GenBank/DDBJ whole genome shotgun (WGS) entry which is preliminary data.</text>
</comment>
<accession>A0A4Q5M0S1</accession>
<protein>
    <submittedName>
        <fullName evidence="3">DUF814 domain-containing protein</fullName>
    </submittedName>
</protein>
<dbReference type="OrthoDB" id="9766163at2"/>
<dbReference type="Pfam" id="PF05833">
    <property type="entry name" value="NFACT_N"/>
    <property type="match status" value="1"/>
</dbReference>
<dbReference type="AlphaFoldDB" id="A0A4Q5M0S1"/>
<sequence>MQNNYYFLRQLTRQIETRITGLKLMECFSQEKDELVFGFAAARGKKKNYKEFFLKAVVFPDFSCLYFTDQFERAKKNSVDLFNQLMDLEVLSVRQFLNERCFAINFEQGFSVVFKLYGNRANIILFQNDEVIDLFHSKIVADKNLRISTLDRFIDQSYEAFVAHNQDYHKLFPTFGKIVNAYLEQEESITWQKIRDTIDKLENPIYYIIRWEHQLHLSLLPIGEVLQEFQQPIEAINAFYILYNKVSTLDKEKAVVLRKLTKEKKQTDMYLKDAYQRLEAVDSTIKNEEIGHILMANLHQIPERAEKVELFDFYRDKDIIIKLKPELSPQKNAENFYRKAKNEKIEIEKIMENIENREELLKNLNLHIEKIEQAEHLKALRNYLKANKLVSNASQAVSYKDLFKRFEVEGFEILVGRNAKNNDLLTQQYAYKEDLWLHARDAQGSHVVVKYKAGKKIPNTVKESAASLAAYYSKRRNETLAPVILTQKKFVRKTKDLAEGQVIVEKEEVVMVEPKIPKE</sequence>
<name>A0A4Q5M0S1_9BACT</name>
<dbReference type="InterPro" id="IPR008532">
    <property type="entry name" value="NFACT_RNA-bd"/>
</dbReference>
<dbReference type="Pfam" id="PF05670">
    <property type="entry name" value="NFACT-R_1"/>
    <property type="match status" value="1"/>
</dbReference>
<gene>
    <name evidence="3" type="ORF">EWM59_09585</name>
</gene>
<feature type="coiled-coil region" evidence="1">
    <location>
        <begin position="333"/>
        <end position="377"/>
    </location>
</feature>
<dbReference type="EMBL" id="SEWF01000011">
    <property type="protein sequence ID" value="RYU95866.1"/>
    <property type="molecule type" value="Genomic_DNA"/>
</dbReference>
<dbReference type="PANTHER" id="PTHR15239:SF6">
    <property type="entry name" value="RIBOSOME QUALITY CONTROL COMPLEX SUBUNIT NEMF"/>
    <property type="match status" value="1"/>
</dbReference>
<dbReference type="Proteomes" id="UP000293162">
    <property type="component" value="Unassembled WGS sequence"/>
</dbReference>
<dbReference type="PANTHER" id="PTHR15239">
    <property type="entry name" value="NUCLEAR EXPORT MEDIATOR FACTOR NEMF"/>
    <property type="match status" value="1"/>
</dbReference>
<dbReference type="Gene3D" id="2.30.310.10">
    <property type="entry name" value="ibrinogen binding protein from staphylococcus aureus domain"/>
    <property type="match status" value="1"/>
</dbReference>
<proteinExistence type="predicted"/>